<evidence type="ECO:0000256" key="9">
    <source>
        <dbReference type="ARBA" id="ARBA00023014"/>
    </source>
</evidence>
<evidence type="ECO:0000259" key="14">
    <source>
        <dbReference type="PROSITE" id="PS51554"/>
    </source>
</evidence>
<keyword evidence="9" id="KW-0411">Iron-sulfur</keyword>
<dbReference type="InterPro" id="IPR040074">
    <property type="entry name" value="BssD/PflA/YjjW"/>
</dbReference>
<dbReference type="SFLD" id="SFLDG01066">
    <property type="entry name" value="organic_radical-activating_enz"/>
    <property type="match status" value="1"/>
</dbReference>
<proteinExistence type="inferred from homology"/>
<gene>
    <name evidence="15" type="ORF">KIPB_005367</name>
</gene>
<accession>A0A9K3CWZ8</accession>
<dbReference type="InterPro" id="IPR017896">
    <property type="entry name" value="4Fe4S_Fe-S-bd"/>
</dbReference>
<dbReference type="Gene3D" id="3.20.70.20">
    <property type="match status" value="1"/>
</dbReference>
<reference evidence="15 16" key="1">
    <citation type="journal article" date="2018" name="PLoS ONE">
        <title>The draft genome of Kipferlia bialata reveals reductive genome evolution in fornicate parasites.</title>
        <authorList>
            <person name="Tanifuji G."/>
            <person name="Takabayashi S."/>
            <person name="Kume K."/>
            <person name="Takagi M."/>
            <person name="Nakayama T."/>
            <person name="Kamikawa R."/>
            <person name="Inagaki Y."/>
            <person name="Hashimoto T."/>
        </authorList>
    </citation>
    <scope>NUCLEOTIDE SEQUENCE [LARGE SCALE GENOMIC DNA]</scope>
    <source>
        <strain evidence="15">NY0173</strain>
    </source>
</reference>
<evidence type="ECO:0000259" key="13">
    <source>
        <dbReference type="PROSITE" id="PS51379"/>
    </source>
</evidence>
<evidence type="ECO:0000256" key="8">
    <source>
        <dbReference type="ARBA" id="ARBA00023004"/>
    </source>
</evidence>
<feature type="domain" description="Glycine radical" evidence="12">
    <location>
        <begin position="495"/>
        <end position="616"/>
    </location>
</feature>
<dbReference type="GO" id="GO:0051539">
    <property type="term" value="F:4 iron, 4 sulfur cluster binding"/>
    <property type="evidence" value="ECO:0007669"/>
    <property type="project" value="UniProtKB-KW"/>
</dbReference>
<dbReference type="GO" id="GO:0046872">
    <property type="term" value="F:metal ion binding"/>
    <property type="evidence" value="ECO:0007669"/>
    <property type="project" value="UniProtKB-KW"/>
</dbReference>
<dbReference type="PROSITE" id="PS51554">
    <property type="entry name" value="PFL"/>
    <property type="match status" value="1"/>
</dbReference>
<evidence type="ECO:0000256" key="5">
    <source>
        <dbReference type="ARBA" id="ARBA00022723"/>
    </source>
</evidence>
<keyword evidence="8" id="KW-0408">Iron</keyword>
<dbReference type="EMBL" id="BDIP01001248">
    <property type="protein sequence ID" value="GIQ83960.1"/>
    <property type="molecule type" value="Genomic_DNA"/>
</dbReference>
<keyword evidence="10" id="KW-0456">Lyase</keyword>
<evidence type="ECO:0000256" key="7">
    <source>
        <dbReference type="ARBA" id="ARBA00023002"/>
    </source>
</evidence>
<dbReference type="InterPro" id="IPR058240">
    <property type="entry name" value="rSAM_sf"/>
</dbReference>
<keyword evidence="16" id="KW-1185">Reference proteome</keyword>
<dbReference type="Proteomes" id="UP000265618">
    <property type="component" value="Unassembled WGS sequence"/>
</dbReference>
<keyword evidence="6 11" id="KW-0556">Organic radical</keyword>
<name>A0A9K3CWZ8_9EUKA</name>
<evidence type="ECO:0000313" key="15">
    <source>
        <dbReference type="EMBL" id="GIQ83960.1"/>
    </source>
</evidence>
<sequence length="954" mass="103026">TMHRIQTRLAELKVGGPDSQDQHLFLRSALLSVQGVSKWVKSHGDAAKAGAASSEAGSAEEARLTRIAEACAWVATEVPRTFFEAMQLFWLVYLAGRMEGANLGYSPGRFCDYMLPFLSDEDKDEDVLLLLRALRVKMTELEYVASFSWSGLGSGNNYQNLIISGPDSRLARLTVQAAIDTPTIQPTLSIWYEKDAYSKEFLDLAVDCVKTGIGFPAWFNLPTYIQHELEASKRHGLEKVITEEVIRKRAAMGGCTEPTLGGMSYGVVQAGFINHLKLFELALYGDIDPRTGRVFTEGVALPQTVEDVKARYLAVLEKTVHCWTQYWNLVMAAHRQTVPLVFTSAMIQDCIGRGKSIDDGGVVIGHSPTTLSTGMVNVANSFAALESLSAGGASMEEIRAALKANFVDGEDGATDYERLRRVGAAAPKWGNDDDRVDTWFTDLFDKYCKVVRKQTNFLGKQYDPSMLAISTHEPFGRACIASPDGRLAGETLCDGVTSPSRGTDTQGPLAVLHSAGKVDHTQIRGGLHNMRFHPSAIAGVRGTNAMLSLIEGYFASGKGFQLQFNVIPTEILLDAQKHPEMHRDLLIRVSGFSAYFVELSRGVQDEVIARTTHGNLGQVTPTGESVAPKEVTSAKGLKPRFPGASLSPSAGEAVVFNVQDFCLDDGQGLRSNVFFKGCPLRCGWCGNIEGVRLNHADVMVDTDKCSGCHGSCDSVTACTHGDITMEDGTPSVHCKDIECLTKAAAQCHKGNLRLCGQITTLPALLAKLLKNKPFYGTRGGVTLSGGEPLAQPSAVCIVTDELVSAGVTVCIETCGQWEWTKEIEECLGKMTTIFFDCKAIDSALHKQATGRGNETILANLKRCAELFPQTLVVSVPVIPGLTLGEAPALSSTLTGYGVQRMRLLPFHSLGDSKWEQLGGAGPYAGCHLGAQEYEGVEAAMALGGVKVCTHDDLC</sequence>
<dbReference type="Pfam" id="PF02901">
    <property type="entry name" value="PFL-like"/>
    <property type="match status" value="1"/>
</dbReference>
<dbReference type="Gene3D" id="3.20.20.70">
    <property type="entry name" value="Aldolase class I"/>
    <property type="match status" value="1"/>
</dbReference>
<comment type="similarity">
    <text evidence="2">Belongs to the organic radical-activating enzymes family.</text>
</comment>
<evidence type="ECO:0000256" key="4">
    <source>
        <dbReference type="ARBA" id="ARBA00022691"/>
    </source>
</evidence>
<protein>
    <submittedName>
        <fullName evidence="15">Glycyl radical enzyme activase</fullName>
    </submittedName>
</protein>
<evidence type="ECO:0000256" key="1">
    <source>
        <dbReference type="ARBA" id="ARBA00001966"/>
    </source>
</evidence>
<dbReference type="OrthoDB" id="10263378at2759"/>
<evidence type="ECO:0000256" key="11">
    <source>
        <dbReference type="PROSITE-ProRule" id="PRU00493"/>
    </source>
</evidence>
<dbReference type="PROSITE" id="PS51379">
    <property type="entry name" value="4FE4S_FER_2"/>
    <property type="match status" value="1"/>
</dbReference>
<feature type="non-terminal residue" evidence="15">
    <location>
        <position position="1"/>
    </location>
</feature>
<keyword evidence="3" id="KW-0004">4Fe-4S</keyword>
<organism evidence="15 16">
    <name type="scientific">Kipferlia bialata</name>
    <dbReference type="NCBI Taxonomy" id="797122"/>
    <lineage>
        <taxon>Eukaryota</taxon>
        <taxon>Metamonada</taxon>
        <taxon>Carpediemonas-like organisms</taxon>
        <taxon>Kipferlia</taxon>
    </lineage>
</organism>
<dbReference type="AlphaFoldDB" id="A0A9K3CWZ8"/>
<comment type="cofactor">
    <cofactor evidence="1">
        <name>[4Fe-4S] cluster</name>
        <dbReference type="ChEBI" id="CHEBI:49883"/>
    </cofactor>
</comment>
<dbReference type="PROSITE" id="PS01087">
    <property type="entry name" value="RADICAL_ACTIVATING"/>
    <property type="match status" value="1"/>
</dbReference>
<dbReference type="PANTHER" id="PTHR43641">
    <property type="entry name" value="FORMATE ACETYLTRANSFERASE 3-RELATED"/>
    <property type="match status" value="1"/>
</dbReference>
<evidence type="ECO:0000256" key="6">
    <source>
        <dbReference type="ARBA" id="ARBA00022818"/>
    </source>
</evidence>
<dbReference type="GO" id="GO:0016491">
    <property type="term" value="F:oxidoreductase activity"/>
    <property type="evidence" value="ECO:0007669"/>
    <property type="project" value="UniProtKB-KW"/>
</dbReference>
<dbReference type="NCBIfam" id="TIGR02494">
    <property type="entry name" value="PFLE_PFLC"/>
    <property type="match status" value="1"/>
</dbReference>
<dbReference type="Pfam" id="PF01228">
    <property type="entry name" value="Gly_radical"/>
    <property type="match status" value="1"/>
</dbReference>
<evidence type="ECO:0000313" key="16">
    <source>
        <dbReference type="Proteomes" id="UP000265618"/>
    </source>
</evidence>
<dbReference type="SUPFAM" id="SSF51998">
    <property type="entry name" value="PFL-like glycyl radical enzymes"/>
    <property type="match status" value="1"/>
</dbReference>
<dbReference type="InterPro" id="IPR001989">
    <property type="entry name" value="Radical_activat_CS"/>
</dbReference>
<evidence type="ECO:0000259" key="12">
    <source>
        <dbReference type="PROSITE" id="PS51149"/>
    </source>
</evidence>
<evidence type="ECO:0000256" key="2">
    <source>
        <dbReference type="ARBA" id="ARBA00009777"/>
    </source>
</evidence>
<dbReference type="SFLD" id="SFLDS00029">
    <property type="entry name" value="Radical_SAM"/>
    <property type="match status" value="1"/>
</dbReference>
<keyword evidence="7" id="KW-0560">Oxidoreductase</keyword>
<keyword evidence="5" id="KW-0479">Metal-binding</keyword>
<dbReference type="InterPro" id="IPR007197">
    <property type="entry name" value="rSAM"/>
</dbReference>
<feature type="modified residue" description="Glycine radical" evidence="11">
    <location>
        <position position="591"/>
    </location>
</feature>
<dbReference type="InterPro" id="IPR013785">
    <property type="entry name" value="Aldolase_TIM"/>
</dbReference>
<keyword evidence="4" id="KW-0949">S-adenosyl-L-methionine</keyword>
<dbReference type="SUPFAM" id="SSF102114">
    <property type="entry name" value="Radical SAM enzymes"/>
    <property type="match status" value="1"/>
</dbReference>
<feature type="domain" description="4Fe-4S ferredoxin-type" evidence="13">
    <location>
        <begin position="696"/>
        <end position="728"/>
    </location>
</feature>
<evidence type="ECO:0000256" key="3">
    <source>
        <dbReference type="ARBA" id="ARBA00022485"/>
    </source>
</evidence>
<feature type="domain" description="PFL" evidence="14">
    <location>
        <begin position="1"/>
        <end position="487"/>
    </location>
</feature>
<dbReference type="InterPro" id="IPR001150">
    <property type="entry name" value="Gly_radical"/>
</dbReference>
<comment type="caution">
    <text evidence="15">The sequence shown here is derived from an EMBL/GenBank/DDBJ whole genome shotgun (WGS) entry which is preliminary data.</text>
</comment>
<dbReference type="Pfam" id="PF04055">
    <property type="entry name" value="Radical_SAM"/>
    <property type="match status" value="1"/>
</dbReference>
<evidence type="ECO:0000256" key="10">
    <source>
        <dbReference type="ARBA" id="ARBA00023239"/>
    </source>
</evidence>
<dbReference type="GO" id="GO:0005829">
    <property type="term" value="C:cytosol"/>
    <property type="evidence" value="ECO:0007669"/>
    <property type="project" value="TreeGrafter"/>
</dbReference>
<dbReference type="InterPro" id="IPR051215">
    <property type="entry name" value="GRE"/>
</dbReference>
<dbReference type="InterPro" id="IPR004184">
    <property type="entry name" value="PFL_dom"/>
</dbReference>
<dbReference type="PROSITE" id="PS51149">
    <property type="entry name" value="GLY_RADICAL_2"/>
    <property type="match status" value="1"/>
</dbReference>
<dbReference type="GO" id="GO:0016829">
    <property type="term" value="F:lyase activity"/>
    <property type="evidence" value="ECO:0007669"/>
    <property type="project" value="UniProtKB-KW"/>
</dbReference>
<dbReference type="SFLD" id="SFLDG01118">
    <property type="entry name" value="activating_enzymes__group_2"/>
    <property type="match status" value="1"/>
</dbReference>
<dbReference type="PANTHER" id="PTHR43641:SF2">
    <property type="entry name" value="DEHYDRATASE YBIW-RELATED"/>
    <property type="match status" value="1"/>
</dbReference>